<dbReference type="RefSeq" id="WP_117558776.1">
    <property type="nucleotide sequence ID" value="NZ_QSOV01000016.1"/>
</dbReference>
<dbReference type="EMBL" id="QSOV01000016">
    <property type="protein sequence ID" value="RGJ21516.1"/>
    <property type="molecule type" value="Genomic_DNA"/>
</dbReference>
<evidence type="ECO:0000313" key="1">
    <source>
        <dbReference type="EMBL" id="RGJ21516.1"/>
    </source>
</evidence>
<sequence>MAYTELVKNFNRIRDYMREFYVYGFKSREEYTRKSARSYDDERRRIESWLGDYMRFRRTAEGKNVFLSIDSRISHHNPLYKAWKTKSFTDGDITLHFVIMDIMEMTEEALPVSEIAEKIDEYLSAFPEPRVFDESTVRKKLKEYVKEGLLETEKHGKILYYKKAAECDCYNKDILDFFSETAPCGVIGSFLLDRRKLQEENQKKKDSCQRQKYKEKFAFKHHYITSAIDSEILCQLFQAIHEKRSIIVETIQKEKEHCSENKIIPLKILISVQGGRQYLMAYVPRFKRMNAFRIDNIVSVKFDKVSDRFDELRDRLEKMKPHIWGVSTQNHANSRMETVEFTVHYEKGEEHIHHRLEREKRCGSVEKIDDHTSRFYAEVYDATELIPWIRTFICRITDIHISNIIVETQFKRDLEKMYQLYGIGGEEK</sequence>
<organism evidence="1 2">
    <name type="scientific">Coprococcus comes</name>
    <dbReference type="NCBI Taxonomy" id="410072"/>
    <lineage>
        <taxon>Bacteria</taxon>
        <taxon>Bacillati</taxon>
        <taxon>Bacillota</taxon>
        <taxon>Clostridia</taxon>
        <taxon>Lachnospirales</taxon>
        <taxon>Lachnospiraceae</taxon>
        <taxon>Coprococcus</taxon>
    </lineage>
</organism>
<accession>A0A3E4GMP4</accession>
<dbReference type="AlphaFoldDB" id="A0A3E4GMP4"/>
<gene>
    <name evidence="1" type="ORF">DXD67_12940</name>
</gene>
<name>A0A3E4GMP4_9FIRM</name>
<comment type="caution">
    <text evidence="1">The sequence shown here is derived from an EMBL/GenBank/DDBJ whole genome shotgun (WGS) entry which is preliminary data.</text>
</comment>
<protein>
    <submittedName>
        <fullName evidence="1">WYL domain-containing transcriptional regulator</fullName>
    </submittedName>
</protein>
<reference evidence="1 2" key="1">
    <citation type="submission" date="2018-08" db="EMBL/GenBank/DDBJ databases">
        <title>A genome reference for cultivated species of the human gut microbiota.</title>
        <authorList>
            <person name="Zou Y."/>
            <person name="Xue W."/>
            <person name="Luo G."/>
        </authorList>
    </citation>
    <scope>NUCLEOTIDE SEQUENCE [LARGE SCALE GENOMIC DNA]</scope>
    <source>
        <strain evidence="1 2">TM07-19</strain>
    </source>
</reference>
<dbReference type="Proteomes" id="UP000260655">
    <property type="component" value="Unassembled WGS sequence"/>
</dbReference>
<evidence type="ECO:0000313" key="2">
    <source>
        <dbReference type="Proteomes" id="UP000260655"/>
    </source>
</evidence>
<dbReference type="PROSITE" id="PS52050">
    <property type="entry name" value="WYL"/>
    <property type="match status" value="1"/>
</dbReference>
<proteinExistence type="predicted"/>